<dbReference type="EMBL" id="AP019301">
    <property type="protein sequence ID" value="BBH02987.1"/>
    <property type="molecule type" value="Genomic_DNA"/>
</dbReference>
<protein>
    <submittedName>
        <fullName evidence="1">Golgin candidate 5</fullName>
    </submittedName>
</protein>
<proteinExistence type="predicted"/>
<reference evidence="1" key="1">
    <citation type="journal article" date="2019" name="Science">
        <title>Mutation of a bHLH transcription factor allowed almond domestication.</title>
        <authorList>
            <person name="Sanchez-Perez R."/>
            <person name="Pavan S."/>
            <person name="Mazzeo R."/>
            <person name="Moldovan C."/>
            <person name="Aiese Cigliano R."/>
            <person name="Del Cueto J."/>
            <person name="Ricciardi F."/>
            <person name="Lotti C."/>
            <person name="Ricciardi L."/>
            <person name="Dicenta F."/>
            <person name="Lopez-Marques R.L."/>
            <person name="Lindberg Moller B."/>
        </authorList>
    </citation>
    <scope>NUCLEOTIDE SEQUENCE</scope>
</reference>
<gene>
    <name evidence="1" type="ORF">Prudu_013721</name>
</gene>
<sequence length="27" mass="3411">MLTRLLILLLRMGKHWTMSWRLLRERS</sequence>
<organism evidence="1">
    <name type="scientific">Prunus dulcis</name>
    <name type="common">Almond</name>
    <name type="synonym">Amygdalus dulcis</name>
    <dbReference type="NCBI Taxonomy" id="3755"/>
    <lineage>
        <taxon>Eukaryota</taxon>
        <taxon>Viridiplantae</taxon>
        <taxon>Streptophyta</taxon>
        <taxon>Embryophyta</taxon>
        <taxon>Tracheophyta</taxon>
        <taxon>Spermatophyta</taxon>
        <taxon>Magnoliopsida</taxon>
        <taxon>eudicotyledons</taxon>
        <taxon>Gunneridae</taxon>
        <taxon>Pentapetalae</taxon>
        <taxon>rosids</taxon>
        <taxon>fabids</taxon>
        <taxon>Rosales</taxon>
        <taxon>Rosaceae</taxon>
        <taxon>Amygdaloideae</taxon>
        <taxon>Amygdaleae</taxon>
        <taxon>Prunus</taxon>
    </lineage>
</organism>
<name>A0A4Y1RGF2_PRUDU</name>
<evidence type="ECO:0000313" key="1">
    <source>
        <dbReference type="EMBL" id="BBH02987.1"/>
    </source>
</evidence>
<dbReference type="AlphaFoldDB" id="A0A4Y1RGF2"/>
<accession>A0A4Y1RGF2</accession>